<organism evidence="6 7">
    <name type="scientific">Amycolatopsis rubida</name>
    <dbReference type="NCBI Taxonomy" id="112413"/>
    <lineage>
        <taxon>Bacteria</taxon>
        <taxon>Bacillati</taxon>
        <taxon>Actinomycetota</taxon>
        <taxon>Actinomycetes</taxon>
        <taxon>Pseudonocardiales</taxon>
        <taxon>Pseudonocardiaceae</taxon>
        <taxon>Amycolatopsis</taxon>
    </lineage>
</organism>
<sequence length="214" mass="23265">MAAEQGVESETDRVVRRLRDEILDGARKPGSKLVERDLAADLGVSRVPVRDALKTLVAEGLVTPRPRTWAVVREFTASDVADLQEVRAALEVLTFKLAATRHSRAGRDQLRAALDAETAAAAAGDAVAAHRAAADFHEAVTAMAGNELLNELELTLRSRMRWLLGQHEDLERVAGEHRALYDAIARRDADAVEALLMEHMESGRHLRGLGRGGG</sequence>
<keyword evidence="2 6" id="KW-0238">DNA-binding</keyword>
<dbReference type="GO" id="GO:0003700">
    <property type="term" value="F:DNA-binding transcription factor activity"/>
    <property type="evidence" value="ECO:0007669"/>
    <property type="project" value="InterPro"/>
</dbReference>
<dbReference type="PRINTS" id="PR00035">
    <property type="entry name" value="HTHGNTR"/>
</dbReference>
<proteinExistence type="predicted"/>
<dbReference type="Pfam" id="PF07729">
    <property type="entry name" value="FCD"/>
    <property type="match status" value="1"/>
</dbReference>
<dbReference type="Proteomes" id="UP000199137">
    <property type="component" value="Unassembled WGS sequence"/>
</dbReference>
<feature type="domain" description="HTH gntR-type" evidence="4">
    <location>
        <begin position="8"/>
        <end position="75"/>
    </location>
</feature>
<evidence type="ECO:0000256" key="2">
    <source>
        <dbReference type="ARBA" id="ARBA00023125"/>
    </source>
</evidence>
<protein>
    <submittedName>
        <fullName evidence="6">DNA-binding transcriptional regulator, GntR family</fullName>
    </submittedName>
    <submittedName>
        <fullName evidence="5">GntR family transcriptional regulator</fullName>
    </submittedName>
</protein>
<dbReference type="InterPro" id="IPR011711">
    <property type="entry name" value="GntR_C"/>
</dbReference>
<dbReference type="OrthoDB" id="4532751at2"/>
<dbReference type="Gene3D" id="1.10.10.10">
    <property type="entry name" value="Winged helix-like DNA-binding domain superfamily/Winged helix DNA-binding domain"/>
    <property type="match status" value="1"/>
</dbReference>
<dbReference type="SUPFAM" id="SSF46785">
    <property type="entry name" value="Winged helix' DNA-binding domain"/>
    <property type="match status" value="1"/>
</dbReference>
<keyword evidence="1" id="KW-0805">Transcription regulation</keyword>
<accession>A0A1I5RV40</accession>
<dbReference type="GO" id="GO:0003677">
    <property type="term" value="F:DNA binding"/>
    <property type="evidence" value="ECO:0007669"/>
    <property type="project" value="UniProtKB-KW"/>
</dbReference>
<dbReference type="PROSITE" id="PS50949">
    <property type="entry name" value="HTH_GNTR"/>
    <property type="match status" value="1"/>
</dbReference>
<dbReference type="PANTHER" id="PTHR43537">
    <property type="entry name" value="TRANSCRIPTIONAL REGULATOR, GNTR FAMILY"/>
    <property type="match status" value="1"/>
</dbReference>
<dbReference type="AlphaFoldDB" id="A0A1I5RV40"/>
<evidence type="ECO:0000256" key="1">
    <source>
        <dbReference type="ARBA" id="ARBA00023015"/>
    </source>
</evidence>
<dbReference type="InterPro" id="IPR008920">
    <property type="entry name" value="TF_FadR/GntR_C"/>
</dbReference>
<dbReference type="Gene3D" id="1.20.120.530">
    <property type="entry name" value="GntR ligand-binding domain-like"/>
    <property type="match status" value="1"/>
</dbReference>
<reference evidence="5 8" key="2">
    <citation type="submission" date="2020-01" db="EMBL/GenBank/DDBJ databases">
        <title>Insect and environment-associated Actinomycetes.</title>
        <authorList>
            <person name="Currrie C."/>
            <person name="Chevrette M."/>
            <person name="Carlson C."/>
            <person name="Stubbendieck R."/>
            <person name="Wendt-Pienkowski E."/>
        </authorList>
    </citation>
    <scope>NUCLEOTIDE SEQUENCE [LARGE SCALE GENOMIC DNA]</scope>
    <source>
        <strain evidence="5 8">SID8386</strain>
    </source>
</reference>
<dbReference type="RefSeq" id="WP_067591965.1">
    <property type="nucleotide sequence ID" value="NZ_FOWC01000006.1"/>
</dbReference>
<dbReference type="InterPro" id="IPR000524">
    <property type="entry name" value="Tscrpt_reg_HTH_GntR"/>
</dbReference>
<dbReference type="SMART" id="SM00345">
    <property type="entry name" value="HTH_GNTR"/>
    <property type="match status" value="1"/>
</dbReference>
<name>A0A1I5RV40_9PSEU</name>
<dbReference type="STRING" id="112413.SAMN05421854_10666"/>
<gene>
    <name evidence="5" type="ORF">G3I59_01725</name>
    <name evidence="6" type="ORF">SAMN05421854_10666</name>
</gene>
<dbReference type="InterPro" id="IPR036388">
    <property type="entry name" value="WH-like_DNA-bd_sf"/>
</dbReference>
<reference evidence="6 7" key="1">
    <citation type="submission" date="2016-10" db="EMBL/GenBank/DDBJ databases">
        <authorList>
            <person name="de Groot N.N."/>
        </authorList>
    </citation>
    <scope>NUCLEOTIDE SEQUENCE [LARGE SCALE GENOMIC DNA]</scope>
    <source>
        <strain evidence="6 7">DSM 44637</strain>
    </source>
</reference>
<dbReference type="CDD" id="cd07377">
    <property type="entry name" value="WHTH_GntR"/>
    <property type="match status" value="1"/>
</dbReference>
<keyword evidence="8" id="KW-1185">Reference proteome</keyword>
<evidence type="ECO:0000313" key="5">
    <source>
        <dbReference type="EMBL" id="NEC54359.1"/>
    </source>
</evidence>
<dbReference type="SMART" id="SM00895">
    <property type="entry name" value="FCD"/>
    <property type="match status" value="1"/>
</dbReference>
<evidence type="ECO:0000256" key="3">
    <source>
        <dbReference type="ARBA" id="ARBA00023163"/>
    </source>
</evidence>
<dbReference type="SUPFAM" id="SSF48008">
    <property type="entry name" value="GntR ligand-binding domain-like"/>
    <property type="match status" value="1"/>
</dbReference>
<dbReference type="EMBL" id="FOWC01000006">
    <property type="protein sequence ID" value="SFP61816.1"/>
    <property type="molecule type" value="Genomic_DNA"/>
</dbReference>
<dbReference type="InterPro" id="IPR036390">
    <property type="entry name" value="WH_DNA-bd_sf"/>
</dbReference>
<dbReference type="PANTHER" id="PTHR43537:SF45">
    <property type="entry name" value="GNTR FAMILY REGULATORY PROTEIN"/>
    <property type="match status" value="1"/>
</dbReference>
<evidence type="ECO:0000313" key="8">
    <source>
        <dbReference type="Proteomes" id="UP000470404"/>
    </source>
</evidence>
<keyword evidence="3" id="KW-0804">Transcription</keyword>
<evidence type="ECO:0000313" key="7">
    <source>
        <dbReference type="Proteomes" id="UP000199137"/>
    </source>
</evidence>
<dbReference type="Proteomes" id="UP000470404">
    <property type="component" value="Unassembled WGS sequence"/>
</dbReference>
<evidence type="ECO:0000313" key="6">
    <source>
        <dbReference type="EMBL" id="SFP61816.1"/>
    </source>
</evidence>
<dbReference type="Pfam" id="PF00392">
    <property type="entry name" value="GntR"/>
    <property type="match status" value="1"/>
</dbReference>
<dbReference type="EMBL" id="JAAGNC010000014">
    <property type="protein sequence ID" value="NEC54359.1"/>
    <property type="molecule type" value="Genomic_DNA"/>
</dbReference>
<evidence type="ECO:0000259" key="4">
    <source>
        <dbReference type="PROSITE" id="PS50949"/>
    </source>
</evidence>